<keyword evidence="1" id="KW-0472">Membrane</keyword>
<evidence type="ECO:0000313" key="2">
    <source>
        <dbReference type="EMBL" id="MFC6040537.1"/>
    </source>
</evidence>
<dbReference type="RefSeq" id="WP_377735043.1">
    <property type="nucleotide sequence ID" value="NZ_JBHSRI010000025.1"/>
</dbReference>
<dbReference type="Proteomes" id="UP001596170">
    <property type="component" value="Unassembled WGS sequence"/>
</dbReference>
<keyword evidence="3" id="KW-1185">Reference proteome</keyword>
<accession>A0ABW1LC06</accession>
<feature type="transmembrane region" description="Helical" evidence="1">
    <location>
        <begin position="29"/>
        <end position="50"/>
    </location>
</feature>
<reference evidence="3" key="1">
    <citation type="journal article" date="2019" name="Int. J. Syst. Evol. Microbiol.">
        <title>The Global Catalogue of Microorganisms (GCM) 10K type strain sequencing project: providing services to taxonomists for standard genome sequencing and annotation.</title>
        <authorList>
            <consortium name="The Broad Institute Genomics Platform"/>
            <consortium name="The Broad Institute Genome Sequencing Center for Infectious Disease"/>
            <person name="Wu L."/>
            <person name="Ma J."/>
        </authorList>
    </citation>
    <scope>NUCLEOTIDE SEQUENCE [LARGE SCALE GENOMIC DNA]</scope>
    <source>
        <strain evidence="3">CCUG 54527</strain>
    </source>
</reference>
<evidence type="ECO:0000313" key="3">
    <source>
        <dbReference type="Proteomes" id="UP001596170"/>
    </source>
</evidence>
<name>A0ABW1LC06_9BACL</name>
<keyword evidence="1" id="KW-0812">Transmembrane</keyword>
<dbReference type="EMBL" id="JBHSRI010000025">
    <property type="protein sequence ID" value="MFC6040537.1"/>
    <property type="molecule type" value="Genomic_DNA"/>
</dbReference>
<comment type="caution">
    <text evidence="2">The sequence shown here is derived from an EMBL/GenBank/DDBJ whole genome shotgun (WGS) entry which is preliminary data.</text>
</comment>
<organism evidence="2 3">
    <name type="scientific">Paenisporosarcina macmurdoensis</name>
    <dbReference type="NCBI Taxonomy" id="212659"/>
    <lineage>
        <taxon>Bacteria</taxon>
        <taxon>Bacillati</taxon>
        <taxon>Bacillota</taxon>
        <taxon>Bacilli</taxon>
        <taxon>Bacillales</taxon>
        <taxon>Caryophanaceae</taxon>
        <taxon>Paenisporosarcina</taxon>
    </lineage>
</organism>
<sequence>MVVVVAVLLFVFFTWLLFTDSGVAVIMAFLLISFGLFAFGIFVLVITALAKTIVNQF</sequence>
<keyword evidence="1" id="KW-1133">Transmembrane helix</keyword>
<evidence type="ECO:0000256" key="1">
    <source>
        <dbReference type="SAM" id="Phobius"/>
    </source>
</evidence>
<gene>
    <name evidence="2" type="ORF">ACFPYN_14010</name>
</gene>
<proteinExistence type="predicted"/>
<protein>
    <submittedName>
        <fullName evidence="2">Uncharacterized protein</fullName>
    </submittedName>
</protein>